<evidence type="ECO:0000256" key="7">
    <source>
        <dbReference type="ARBA" id="ARBA00022842"/>
    </source>
</evidence>
<evidence type="ECO:0000256" key="1">
    <source>
        <dbReference type="ARBA" id="ARBA00004123"/>
    </source>
</evidence>
<reference evidence="15 16" key="1">
    <citation type="submission" date="2014-06" db="EMBL/GenBank/DDBJ databases">
        <authorList>
            <person name="Swart Estienne"/>
        </authorList>
    </citation>
    <scope>NUCLEOTIDE SEQUENCE [LARGE SCALE GENOMIC DNA]</scope>
    <source>
        <strain evidence="15 16">130c</strain>
    </source>
</reference>
<dbReference type="InterPro" id="IPR008918">
    <property type="entry name" value="HhH2"/>
</dbReference>
<keyword evidence="11" id="KW-0238">DNA-binding</keyword>
<feature type="region of interest" description="Disordered" evidence="12">
    <location>
        <begin position="588"/>
        <end position="650"/>
    </location>
</feature>
<dbReference type="GO" id="GO:0017108">
    <property type="term" value="F:5'-flap endonuclease activity"/>
    <property type="evidence" value="ECO:0007669"/>
    <property type="project" value="TreeGrafter"/>
</dbReference>
<dbReference type="SMART" id="SM00484">
    <property type="entry name" value="XPGI"/>
    <property type="match status" value="1"/>
</dbReference>
<protein>
    <recommendedName>
        <fullName evidence="11">Exonuclease 1</fullName>
        <ecNumber evidence="11">3.1.-.-</ecNumber>
    </recommendedName>
</protein>
<dbReference type="PRINTS" id="PR00853">
    <property type="entry name" value="XPGRADSUPER"/>
</dbReference>
<evidence type="ECO:0000256" key="8">
    <source>
        <dbReference type="ARBA" id="ARBA00023128"/>
    </source>
</evidence>
<proteinExistence type="inferred from homology"/>
<evidence type="ECO:0000256" key="4">
    <source>
        <dbReference type="ARBA" id="ARBA00022723"/>
    </source>
</evidence>
<dbReference type="PANTHER" id="PTHR11081:SF8">
    <property type="entry name" value="EXONUCLEASE 1"/>
    <property type="match status" value="1"/>
</dbReference>
<dbReference type="SUPFAM" id="SSF88723">
    <property type="entry name" value="PIN domain-like"/>
    <property type="match status" value="1"/>
</dbReference>
<evidence type="ECO:0000256" key="2">
    <source>
        <dbReference type="ARBA" id="ARBA00022553"/>
    </source>
</evidence>
<dbReference type="GO" id="GO:0035312">
    <property type="term" value="F:5'-3' DNA exonuclease activity"/>
    <property type="evidence" value="ECO:0007669"/>
    <property type="project" value="UniProtKB-UniRule"/>
</dbReference>
<dbReference type="SUPFAM" id="SSF47807">
    <property type="entry name" value="5' to 3' exonuclease, C-terminal subdomain"/>
    <property type="match status" value="1"/>
</dbReference>
<comment type="similarity">
    <text evidence="11">Belongs to the XPG/RAD2 endonuclease family. EXO1 subfamily.</text>
</comment>
<gene>
    <name evidence="15" type="primary">Contig14827.g15795</name>
    <name evidence="15" type="ORF">STYLEM_20400</name>
</gene>
<dbReference type="Proteomes" id="UP000039865">
    <property type="component" value="Unassembled WGS sequence"/>
</dbReference>
<evidence type="ECO:0000256" key="6">
    <source>
        <dbReference type="ARBA" id="ARBA00022801"/>
    </source>
</evidence>
<dbReference type="Pfam" id="PF00752">
    <property type="entry name" value="XPG_N"/>
    <property type="match status" value="1"/>
</dbReference>
<dbReference type="GO" id="GO:0046872">
    <property type="term" value="F:metal ion binding"/>
    <property type="evidence" value="ECO:0007669"/>
    <property type="project" value="UniProtKB-UniRule"/>
</dbReference>
<dbReference type="SMART" id="SM00279">
    <property type="entry name" value="HhH2"/>
    <property type="match status" value="1"/>
</dbReference>
<dbReference type="FunFam" id="3.40.50.1010:FF:000002">
    <property type="entry name" value="Exonuclease 1, putative"/>
    <property type="match status" value="1"/>
</dbReference>
<keyword evidence="5 11" id="KW-0227">DNA damage</keyword>
<dbReference type="InterPro" id="IPR006084">
    <property type="entry name" value="XPG/Rad2"/>
</dbReference>
<feature type="compositionally biased region" description="Basic and acidic residues" evidence="12">
    <location>
        <begin position="597"/>
        <end position="612"/>
    </location>
</feature>
<evidence type="ECO:0000313" key="15">
    <source>
        <dbReference type="EMBL" id="CDW91247.1"/>
    </source>
</evidence>
<dbReference type="FunFam" id="1.10.150.20:FF:000011">
    <property type="entry name" value="exonuclease 1"/>
    <property type="match status" value="1"/>
</dbReference>
<dbReference type="InterPro" id="IPR006085">
    <property type="entry name" value="XPG_DNA_repair_N"/>
</dbReference>
<keyword evidence="11" id="KW-0228">DNA excision</keyword>
<evidence type="ECO:0000256" key="12">
    <source>
        <dbReference type="SAM" id="MobiDB-lite"/>
    </source>
</evidence>
<comment type="function">
    <text evidence="11">5'-&gt;3' double-stranded DNA exonuclease which may also possess a cryptic 3'-&gt;5' double-stranded DNA exonuclease activity. Functions in DNA mismatch repair.</text>
</comment>
<keyword evidence="3 11" id="KW-0540">Nuclease</keyword>
<feature type="region of interest" description="Disordered" evidence="12">
    <location>
        <begin position="426"/>
        <end position="483"/>
    </location>
</feature>
<dbReference type="GO" id="GO:0006281">
    <property type="term" value="P:DNA repair"/>
    <property type="evidence" value="ECO:0007669"/>
    <property type="project" value="UniProtKB-UniRule"/>
</dbReference>
<evidence type="ECO:0000259" key="14">
    <source>
        <dbReference type="SMART" id="SM00485"/>
    </source>
</evidence>
<dbReference type="Gene3D" id="3.40.50.1010">
    <property type="entry name" value="5'-nuclease"/>
    <property type="match status" value="1"/>
</dbReference>
<keyword evidence="4 11" id="KW-0479">Metal-binding</keyword>
<dbReference type="GO" id="GO:0003677">
    <property type="term" value="F:DNA binding"/>
    <property type="evidence" value="ECO:0007669"/>
    <property type="project" value="UniProtKB-UniRule"/>
</dbReference>
<feature type="domain" description="XPG-I" evidence="13">
    <location>
        <begin position="138"/>
        <end position="211"/>
    </location>
</feature>
<keyword evidence="6 11" id="KW-0378">Hydrolase</keyword>
<dbReference type="PANTHER" id="PTHR11081">
    <property type="entry name" value="FLAP ENDONUCLEASE FAMILY MEMBER"/>
    <property type="match status" value="1"/>
</dbReference>
<evidence type="ECO:0000313" key="16">
    <source>
        <dbReference type="Proteomes" id="UP000039865"/>
    </source>
</evidence>
<evidence type="ECO:0000256" key="5">
    <source>
        <dbReference type="ARBA" id="ARBA00022763"/>
    </source>
</evidence>
<accession>A0A078BDH4</accession>
<comment type="cofactor">
    <cofactor evidence="11">
        <name>Mg(2+)</name>
        <dbReference type="ChEBI" id="CHEBI:18420"/>
    </cofactor>
    <text evidence="11">Binds 2 magnesium ions per subunit. They probably participate in the reaction catalyzed by the enzyme. May bind an additional third magnesium ion after substrate binding.</text>
</comment>
<feature type="compositionally biased region" description="Basic and acidic residues" evidence="12">
    <location>
        <begin position="640"/>
        <end position="650"/>
    </location>
</feature>
<evidence type="ECO:0000259" key="13">
    <source>
        <dbReference type="SMART" id="SM00484"/>
    </source>
</evidence>
<keyword evidence="9 11" id="KW-0234">DNA repair</keyword>
<keyword evidence="11 15" id="KW-0269">Exonuclease</keyword>
<dbReference type="InterPro" id="IPR029060">
    <property type="entry name" value="PIN-like_dom_sf"/>
</dbReference>
<keyword evidence="16" id="KW-1185">Reference proteome</keyword>
<dbReference type="InterPro" id="IPR006086">
    <property type="entry name" value="XPG-I_dom"/>
</dbReference>
<evidence type="ECO:0000256" key="11">
    <source>
        <dbReference type="RuleBase" id="RU910737"/>
    </source>
</evidence>
<keyword evidence="8" id="KW-0496">Mitochondrion</keyword>
<feature type="compositionally biased region" description="Polar residues" evidence="12">
    <location>
        <begin position="868"/>
        <end position="887"/>
    </location>
</feature>
<dbReference type="CDD" id="cd09857">
    <property type="entry name" value="PIN_EXO1"/>
    <property type="match status" value="1"/>
</dbReference>
<dbReference type="OrthoDB" id="26491at2759"/>
<comment type="subcellular location">
    <subcellularLocation>
        <location evidence="1 11">Nucleus</location>
    </subcellularLocation>
</comment>
<dbReference type="AlphaFoldDB" id="A0A078BDH4"/>
<dbReference type="SMART" id="SM00485">
    <property type="entry name" value="XPGN"/>
    <property type="match status" value="1"/>
</dbReference>
<keyword evidence="2" id="KW-0597">Phosphoprotein</keyword>
<evidence type="ECO:0000256" key="9">
    <source>
        <dbReference type="ARBA" id="ARBA00023204"/>
    </source>
</evidence>
<feature type="domain" description="XPG N-terminal" evidence="14">
    <location>
        <begin position="1"/>
        <end position="99"/>
    </location>
</feature>
<sequence length="957" mass="110308">MGIQNLLKHLQEIEKKKHVRAYAGMKVAVDGYCWLHKAVYTCKKDLAKGQGLDKLISFCLKRIQLMRSFNVTPVMVFDGGKLQMKKSIEEGRKKNREKCREKAEELLREGDEENAMKKYGESIDITPQMAHTLIKALQAMEVEYYVAPYEADAQLAYLWLKNHVQVVFTEDSDLLAFGCRKVFFKMDSDGNVKKPNFQNFTQDMLLTTCILSGCDYLDSIKGIGFMKAQKLVEQCANEVDIFHEVMGLLKDEGKVVIPDGYEEDYKKAFLTFKFQRVFCPTRQKLVMLHDITECEHGAEMTKLKDTNFLGKEIDNIKAQRIARGEIDPISFKEFIQNDDEDRIVQKVVKNKEKKTLFVSNTYSDSNGSNAYDQQQQMPPFLQNNPHPEYIELWKKHPKCFWQKYWEDKKNGCLKYVRKPYFNKKAKTANEQSVGQGKRGKKQDNHKQAKLKYNQKPQDSEDDDMGGFSPKASKQAKQQTLDEEDEQFLHDISINDKQKADAIEGFLNRTNYNGGLSKLNEQDRKTAKALREFRDEETKKGLKKREEKLKRFKQNAIKKKEKKEKKKKFMKDLEDLTLIAKGKIMASQLTQQTQQIPEAKESDESSQENDKESPFQLFNKKSKKSKKIKKDKKKKDKKKSNKNDKKIKTLKDIGGHEAENKIIESMEQINMLPASQGFQVIAPSCKNLTKFTNNNSQIPTASQSYIPQLQSQIIPASQVPLSPALQQQILMSQLSFQNIQNNNGMVPALNRDGPSEEFDKMFLEVMDPKEYKKKYCKNQGQMLPPTYLRKRQRSSRKKNQNEITISDDSVQTIPSPFFGGLDSMLFSQMSTNLPLQSQQIQNLRDNKKGEDKSYFEQFSGGKTISQLASGQNETIQRKSNSKKNINPESKQKLRKSKINEEELKLSKQSIFTSNNNLQDVGGNISSNVNSEEITSPINPLLRQLAIERQQRMLQKQKA</sequence>
<feature type="compositionally biased region" description="Basic and acidic residues" evidence="12">
    <location>
        <begin position="530"/>
        <end position="548"/>
    </location>
</feature>
<keyword evidence="7 11" id="KW-0460">Magnesium</keyword>
<keyword evidence="11" id="KW-0267">Excision nuclease</keyword>
<feature type="compositionally biased region" description="Basic residues" evidence="12">
    <location>
        <begin position="619"/>
        <end position="639"/>
    </location>
</feature>
<name>A0A078BDH4_STYLE</name>
<dbReference type="InterPro" id="IPR036279">
    <property type="entry name" value="5-3_exonuclease_C_sf"/>
</dbReference>
<feature type="region of interest" description="Disordered" evidence="12">
    <location>
        <begin position="530"/>
        <end position="565"/>
    </location>
</feature>
<evidence type="ECO:0000256" key="10">
    <source>
        <dbReference type="ARBA" id="ARBA00023242"/>
    </source>
</evidence>
<dbReference type="Pfam" id="PF00867">
    <property type="entry name" value="XPG_I"/>
    <property type="match status" value="1"/>
</dbReference>
<dbReference type="EC" id="3.1.-.-" evidence="11"/>
<dbReference type="EMBL" id="CCKQ01019231">
    <property type="protein sequence ID" value="CDW91247.1"/>
    <property type="molecule type" value="Genomic_DNA"/>
</dbReference>
<dbReference type="InterPro" id="IPR044752">
    <property type="entry name" value="PIN-like_EXO1"/>
</dbReference>
<organism evidence="15 16">
    <name type="scientific">Stylonychia lemnae</name>
    <name type="common">Ciliate</name>
    <dbReference type="NCBI Taxonomy" id="5949"/>
    <lineage>
        <taxon>Eukaryota</taxon>
        <taxon>Sar</taxon>
        <taxon>Alveolata</taxon>
        <taxon>Ciliophora</taxon>
        <taxon>Intramacronucleata</taxon>
        <taxon>Spirotrichea</taxon>
        <taxon>Stichotrichia</taxon>
        <taxon>Sporadotrichida</taxon>
        <taxon>Oxytrichidae</taxon>
        <taxon>Stylonychinae</taxon>
        <taxon>Stylonychia</taxon>
    </lineage>
</organism>
<feature type="region of interest" description="Disordered" evidence="12">
    <location>
        <begin position="868"/>
        <end position="893"/>
    </location>
</feature>
<dbReference type="GO" id="GO:0005634">
    <property type="term" value="C:nucleus"/>
    <property type="evidence" value="ECO:0007669"/>
    <property type="project" value="UniProtKB-SubCell"/>
</dbReference>
<evidence type="ECO:0000256" key="3">
    <source>
        <dbReference type="ARBA" id="ARBA00022722"/>
    </source>
</evidence>
<dbReference type="Gene3D" id="1.10.150.20">
    <property type="entry name" value="5' to 3' exonuclease, C-terminal subdomain"/>
    <property type="match status" value="1"/>
</dbReference>
<keyword evidence="10 11" id="KW-0539">Nucleus</keyword>
<feature type="compositionally biased region" description="Basic residues" evidence="12">
    <location>
        <begin position="549"/>
        <end position="565"/>
    </location>
</feature>
<dbReference type="InParanoid" id="A0A078BDH4"/>